<dbReference type="PANTHER" id="PTHR47245">
    <property type="entry name" value="PEPTIDYLPROLYL ISOMERASE"/>
    <property type="match status" value="1"/>
</dbReference>
<dbReference type="InterPro" id="IPR027304">
    <property type="entry name" value="Trigger_fact/SurA_dom_sf"/>
</dbReference>
<evidence type="ECO:0000313" key="7">
    <source>
        <dbReference type="EMBL" id="WOB07011.1"/>
    </source>
</evidence>
<keyword evidence="4" id="KW-0697">Rotamase</keyword>
<evidence type="ECO:0000256" key="5">
    <source>
        <dbReference type="SAM" id="MobiDB-lite"/>
    </source>
</evidence>
<accession>A0ABZ0CR79</accession>
<keyword evidence="8" id="KW-1185">Reference proteome</keyword>
<proteinExistence type="inferred from homology"/>
<name>A0ABZ0CR79_9BURK</name>
<dbReference type="RefSeq" id="WP_316699683.1">
    <property type="nucleotide sequence ID" value="NZ_CP136336.1"/>
</dbReference>
<dbReference type="GO" id="GO:0003755">
    <property type="term" value="F:peptidyl-prolyl cis-trans isomerase activity"/>
    <property type="evidence" value="ECO:0007669"/>
    <property type="project" value="UniProtKB-EC"/>
</dbReference>
<reference evidence="7 8" key="1">
    <citation type="submission" date="2023-10" db="EMBL/GenBank/DDBJ databases">
        <title>Bacteria for the degradation of biodegradable plastic PBAT(Polybutylene adipate terephthalate).</title>
        <authorList>
            <person name="Weon H.-Y."/>
            <person name="Yeon J."/>
        </authorList>
    </citation>
    <scope>NUCLEOTIDE SEQUENCE [LARGE SCALE GENOMIC DNA]</scope>
    <source>
        <strain evidence="7 8">SBD 7-3</strain>
    </source>
</reference>
<dbReference type="EMBL" id="CP136336">
    <property type="protein sequence ID" value="WOB07011.1"/>
    <property type="molecule type" value="Genomic_DNA"/>
</dbReference>
<dbReference type="EC" id="5.2.1.8" evidence="3"/>
<gene>
    <name evidence="7" type="ORF">RXV79_19060</name>
</gene>
<evidence type="ECO:0000259" key="6">
    <source>
        <dbReference type="Pfam" id="PF13145"/>
    </source>
</evidence>
<dbReference type="InterPro" id="IPR014274">
    <property type="entry name" value="PPIase_EpsD"/>
</dbReference>
<evidence type="ECO:0000256" key="4">
    <source>
        <dbReference type="ARBA" id="ARBA00023110"/>
    </source>
</evidence>
<evidence type="ECO:0000256" key="2">
    <source>
        <dbReference type="ARBA" id="ARBA00007656"/>
    </source>
</evidence>
<feature type="domain" description="PpiC" evidence="6">
    <location>
        <begin position="113"/>
        <end position="232"/>
    </location>
</feature>
<dbReference type="PANTHER" id="PTHR47245:SF2">
    <property type="entry name" value="PEPTIDYL-PROLYL CIS-TRANS ISOMERASE HP_0175-RELATED"/>
    <property type="match status" value="1"/>
</dbReference>
<evidence type="ECO:0000256" key="3">
    <source>
        <dbReference type="ARBA" id="ARBA00013194"/>
    </source>
</evidence>
<dbReference type="InterPro" id="IPR050245">
    <property type="entry name" value="PrsA_foldase"/>
</dbReference>
<organism evidence="7 8">
    <name type="scientific">Piscinibacter gummiphilus</name>
    <dbReference type="NCBI Taxonomy" id="946333"/>
    <lineage>
        <taxon>Bacteria</taxon>
        <taxon>Pseudomonadati</taxon>
        <taxon>Pseudomonadota</taxon>
        <taxon>Betaproteobacteria</taxon>
        <taxon>Burkholderiales</taxon>
        <taxon>Sphaerotilaceae</taxon>
        <taxon>Piscinibacter</taxon>
    </lineage>
</organism>
<dbReference type="SUPFAM" id="SSF109998">
    <property type="entry name" value="Triger factor/SurA peptide-binding domain-like"/>
    <property type="match status" value="1"/>
</dbReference>
<keyword evidence="7" id="KW-0413">Isomerase</keyword>
<dbReference type="InterPro" id="IPR000297">
    <property type="entry name" value="PPIase_PpiC"/>
</dbReference>
<dbReference type="NCBIfam" id="TIGR02925">
    <property type="entry name" value="cis_trans_EpsD"/>
    <property type="match status" value="1"/>
</dbReference>
<dbReference type="Proteomes" id="UP001303946">
    <property type="component" value="Chromosome"/>
</dbReference>
<dbReference type="Gene3D" id="1.10.4030.10">
    <property type="entry name" value="Porin chaperone SurA, peptide-binding domain"/>
    <property type="match status" value="1"/>
</dbReference>
<evidence type="ECO:0000256" key="1">
    <source>
        <dbReference type="ARBA" id="ARBA00000971"/>
    </source>
</evidence>
<feature type="region of interest" description="Disordered" evidence="5">
    <location>
        <begin position="289"/>
        <end position="322"/>
    </location>
</feature>
<sequence>MLLLAAAAVALSACGGKPRDANTQIAAKVNREEISVHQVNYFLQRQGAVAPDQVDAAGRQTLEALVDQEVAVQAAIEQKLDRDPMVVQSLEAARRELLARAYAERLAQSVSPPTPQEVKQYYDSKPALFARRRLYTLVDTAIEATPEQQKPIEAQMPTTRGTADVSLVLRQAGVRFGSRRTTIGAEALPLHAVDAMAALNEGQSLLVGGPRDAHIYTVIETRPAPLNLEEARGAIENFLIAERRRTALEQQIKALRSNARIEYRGRFAQPASAPATPVATTAPATPVAAAASAVQPDTSPVDNAVALEERSRSLTKTTYPNK</sequence>
<dbReference type="Gene3D" id="1.10.8.1040">
    <property type="match status" value="1"/>
</dbReference>
<dbReference type="InterPro" id="IPR046357">
    <property type="entry name" value="PPIase_dom_sf"/>
</dbReference>
<protein>
    <recommendedName>
        <fullName evidence="3">peptidylprolyl isomerase</fullName>
        <ecNumber evidence="3">5.2.1.8</ecNumber>
    </recommendedName>
</protein>
<comment type="similarity">
    <text evidence="2">Belongs to the PpiC/parvulin rotamase family.</text>
</comment>
<evidence type="ECO:0000313" key="8">
    <source>
        <dbReference type="Proteomes" id="UP001303946"/>
    </source>
</evidence>
<comment type="catalytic activity">
    <reaction evidence="1">
        <text>[protein]-peptidylproline (omega=180) = [protein]-peptidylproline (omega=0)</text>
        <dbReference type="Rhea" id="RHEA:16237"/>
        <dbReference type="Rhea" id="RHEA-COMP:10747"/>
        <dbReference type="Rhea" id="RHEA-COMP:10748"/>
        <dbReference type="ChEBI" id="CHEBI:83833"/>
        <dbReference type="ChEBI" id="CHEBI:83834"/>
        <dbReference type="EC" id="5.2.1.8"/>
    </reaction>
</comment>
<dbReference type="Gene3D" id="3.10.50.40">
    <property type="match status" value="1"/>
</dbReference>
<dbReference type="Pfam" id="PF13145">
    <property type="entry name" value="Rotamase_2"/>
    <property type="match status" value="1"/>
</dbReference>